<evidence type="ECO:0000256" key="4">
    <source>
        <dbReference type="ARBA" id="ARBA00023002"/>
    </source>
</evidence>
<evidence type="ECO:0000256" key="7">
    <source>
        <dbReference type="SAM" id="MobiDB-lite"/>
    </source>
</evidence>
<evidence type="ECO:0000313" key="9">
    <source>
        <dbReference type="Proteomes" id="UP000198415"/>
    </source>
</evidence>
<dbReference type="AlphaFoldDB" id="A0A238YWZ3"/>
<proteinExistence type="inferred from homology"/>
<keyword evidence="9" id="KW-1185">Reference proteome</keyword>
<dbReference type="Proteomes" id="UP000198415">
    <property type="component" value="Unassembled WGS sequence"/>
</dbReference>
<keyword evidence="5" id="KW-0408">Iron</keyword>
<dbReference type="PANTHER" id="PTHR30521">
    <property type="entry name" value="DEFERROCHELATASE/PEROXIDASE"/>
    <property type="match status" value="1"/>
</dbReference>
<dbReference type="InterPro" id="IPR011008">
    <property type="entry name" value="Dimeric_a/b-barrel"/>
</dbReference>
<dbReference type="OrthoDB" id="236246at2"/>
<evidence type="ECO:0000256" key="3">
    <source>
        <dbReference type="ARBA" id="ARBA00022723"/>
    </source>
</evidence>
<gene>
    <name evidence="8" type="ORF">SAMN06264365_105237</name>
</gene>
<dbReference type="EMBL" id="FZNR01000005">
    <property type="protein sequence ID" value="SNR75452.1"/>
    <property type="molecule type" value="Genomic_DNA"/>
</dbReference>
<sequence>MTPLEKADVQGLVVSGYARMHHARYVMLRVNTPTAARRRLVDLAERLTTAERAEWSGCVNVAFTGTGLAALGLRADELDTFAAPFREGMVLPHRQRLLGDTGSSAPSRWQWGHPGRTGASAGRLHVLLLLFAADQPDLQALDEDVVGRLTVGGAFEVVHTLNPEPLPGTQSLGGKFGVEHFGFADGMSQPVIAGTGQETGLGGDEARRQVVATGEFVLGYANGYGRVTPSPTVAGADFGRNGTYLVVRQLAQDVAGFNRYLAEATGDDTGVRRDEAIERLAAKLVGRWRSGTSLVRSPHRDDVDLAEDNGFGFAEVDPDGERCPIGAHTRRANPRDGQGDDAHRSIELANLHRIVRRGRVYGPAPRDPFTDDGRDRGLIFICVNANIDRQFEFIQHTWLNNRHFGGLYDEQDPLLGAGGTFTVPQEPFAGRIHGIPNFVTTRGGAYFFLPGVAALRCLGLLSR</sequence>
<feature type="region of interest" description="Disordered" evidence="7">
    <location>
        <begin position="322"/>
        <end position="341"/>
    </location>
</feature>
<keyword evidence="2 8" id="KW-0575">Peroxidase</keyword>
<dbReference type="GO" id="GO:0020037">
    <property type="term" value="F:heme binding"/>
    <property type="evidence" value="ECO:0007669"/>
    <property type="project" value="InterPro"/>
</dbReference>
<dbReference type="PROSITE" id="PS51404">
    <property type="entry name" value="DYP_PEROXIDASE"/>
    <property type="match status" value="1"/>
</dbReference>
<evidence type="ECO:0000256" key="5">
    <source>
        <dbReference type="ARBA" id="ARBA00023004"/>
    </source>
</evidence>
<evidence type="ECO:0000256" key="6">
    <source>
        <dbReference type="ARBA" id="ARBA00025737"/>
    </source>
</evidence>
<dbReference type="GO" id="GO:0005829">
    <property type="term" value="C:cytosol"/>
    <property type="evidence" value="ECO:0007669"/>
    <property type="project" value="TreeGrafter"/>
</dbReference>
<accession>A0A238YWZ3</accession>
<evidence type="ECO:0000256" key="1">
    <source>
        <dbReference type="ARBA" id="ARBA00001970"/>
    </source>
</evidence>
<keyword evidence="4" id="KW-0560">Oxidoreductase</keyword>
<dbReference type="PANTHER" id="PTHR30521:SF5">
    <property type="entry name" value="BLR4509 PROTEIN"/>
    <property type="match status" value="1"/>
</dbReference>
<dbReference type="GO" id="GO:0004601">
    <property type="term" value="F:peroxidase activity"/>
    <property type="evidence" value="ECO:0007669"/>
    <property type="project" value="UniProtKB-KW"/>
</dbReference>
<reference evidence="8 9" key="1">
    <citation type="submission" date="2017-06" db="EMBL/GenBank/DDBJ databases">
        <authorList>
            <person name="Kim H.J."/>
            <person name="Triplett B.A."/>
        </authorList>
    </citation>
    <scope>NUCLEOTIDE SEQUENCE [LARGE SCALE GENOMIC DNA]</scope>
    <source>
        <strain evidence="8 9">DSM 43151</strain>
    </source>
</reference>
<organism evidence="8 9">
    <name type="scientific">Actinoplanes regularis</name>
    <dbReference type="NCBI Taxonomy" id="52697"/>
    <lineage>
        <taxon>Bacteria</taxon>
        <taxon>Bacillati</taxon>
        <taxon>Actinomycetota</taxon>
        <taxon>Actinomycetes</taxon>
        <taxon>Micromonosporales</taxon>
        <taxon>Micromonosporaceae</taxon>
        <taxon>Actinoplanes</taxon>
    </lineage>
</organism>
<protein>
    <submittedName>
        <fullName evidence="8">Dyp-type peroxidase family</fullName>
    </submittedName>
</protein>
<comment type="cofactor">
    <cofactor evidence="1">
        <name>heme b</name>
        <dbReference type="ChEBI" id="CHEBI:60344"/>
    </cofactor>
</comment>
<name>A0A238YWZ3_9ACTN</name>
<comment type="similarity">
    <text evidence="6">Belongs to the DyP-type peroxidase family.</text>
</comment>
<dbReference type="NCBIfam" id="TIGR01413">
    <property type="entry name" value="Dyp_perox_fam"/>
    <property type="match status" value="1"/>
</dbReference>
<keyword evidence="3" id="KW-0479">Metal-binding</keyword>
<dbReference type="RefSeq" id="WP_089293931.1">
    <property type="nucleotide sequence ID" value="NZ_BOMU01000035.1"/>
</dbReference>
<dbReference type="SUPFAM" id="SSF54909">
    <property type="entry name" value="Dimeric alpha+beta barrel"/>
    <property type="match status" value="1"/>
</dbReference>
<evidence type="ECO:0000256" key="2">
    <source>
        <dbReference type="ARBA" id="ARBA00022559"/>
    </source>
</evidence>
<dbReference type="InterPro" id="IPR006314">
    <property type="entry name" value="Dyp_peroxidase"/>
</dbReference>
<dbReference type="GO" id="GO:0046872">
    <property type="term" value="F:metal ion binding"/>
    <property type="evidence" value="ECO:0007669"/>
    <property type="project" value="UniProtKB-KW"/>
</dbReference>
<evidence type="ECO:0000313" key="8">
    <source>
        <dbReference type="EMBL" id="SNR75452.1"/>
    </source>
</evidence>